<organism evidence="2 3">
    <name type="scientific">Drosophila guanche</name>
    <name type="common">Fruit fly</name>
    <dbReference type="NCBI Taxonomy" id="7266"/>
    <lineage>
        <taxon>Eukaryota</taxon>
        <taxon>Metazoa</taxon>
        <taxon>Ecdysozoa</taxon>
        <taxon>Arthropoda</taxon>
        <taxon>Hexapoda</taxon>
        <taxon>Insecta</taxon>
        <taxon>Pterygota</taxon>
        <taxon>Neoptera</taxon>
        <taxon>Endopterygota</taxon>
        <taxon>Diptera</taxon>
        <taxon>Brachycera</taxon>
        <taxon>Muscomorpha</taxon>
        <taxon>Ephydroidea</taxon>
        <taxon>Drosophilidae</taxon>
        <taxon>Drosophila</taxon>
        <taxon>Sophophora</taxon>
    </lineage>
</organism>
<feature type="signal peptide" evidence="1">
    <location>
        <begin position="1"/>
        <end position="17"/>
    </location>
</feature>
<name>A0A3B0JK31_DROGU</name>
<reference evidence="3" key="1">
    <citation type="submission" date="2018-01" db="EMBL/GenBank/DDBJ databases">
        <authorList>
            <person name="Alioto T."/>
            <person name="Alioto T."/>
        </authorList>
    </citation>
    <scope>NUCLEOTIDE SEQUENCE [LARGE SCALE GENOMIC DNA]</scope>
</reference>
<keyword evidence="3" id="KW-1185">Reference proteome</keyword>
<dbReference type="AlphaFoldDB" id="A0A3B0JK31"/>
<evidence type="ECO:0000313" key="2">
    <source>
        <dbReference type="EMBL" id="SPP80682.1"/>
    </source>
</evidence>
<keyword evidence="1" id="KW-0732">Signal</keyword>
<protein>
    <submittedName>
        <fullName evidence="2">Blast:Salivary glue protein Sgs-5</fullName>
    </submittedName>
</protein>
<dbReference type="EMBL" id="OUUW01000005">
    <property type="protein sequence ID" value="SPP80682.1"/>
    <property type="molecule type" value="Genomic_DNA"/>
</dbReference>
<accession>A0A3B0JK31</accession>
<dbReference type="OMA" id="EPCSTCN"/>
<dbReference type="Proteomes" id="UP000268350">
    <property type="component" value="Unassembled WGS sequence"/>
</dbReference>
<sequence length="145" mass="16163">MLRSIVLVAAVLCVVQATIIIKPKPQPVEPFSNCNLYLRAYTWALEDCICRVFQNDCLLKEENTRREKAGKTPLVIVSEKLCRSFIPKKCLIGLPVVAKFPKPAPCGCNGKPGSLVNQKFKSLCALHKYSAENSKPYISYTLGIY</sequence>
<feature type="chain" id="PRO_5017273948" evidence="1">
    <location>
        <begin position="18"/>
        <end position="145"/>
    </location>
</feature>
<proteinExistence type="predicted"/>
<evidence type="ECO:0000256" key="1">
    <source>
        <dbReference type="SAM" id="SignalP"/>
    </source>
</evidence>
<dbReference type="OrthoDB" id="7839023at2759"/>
<evidence type="ECO:0000313" key="3">
    <source>
        <dbReference type="Proteomes" id="UP000268350"/>
    </source>
</evidence>
<gene>
    <name evidence="2" type="ORF">DGUA_6G005596</name>
</gene>
<dbReference type="STRING" id="7266.A0A3B0JK31"/>